<feature type="region of interest" description="Disordered" evidence="1">
    <location>
        <begin position="101"/>
        <end position="132"/>
    </location>
</feature>
<reference evidence="2" key="1">
    <citation type="journal article" date="2023" name="Mol. Phylogenet. Evol.">
        <title>Genome-scale phylogeny and comparative genomics of the fungal order Sordariales.</title>
        <authorList>
            <person name="Hensen N."/>
            <person name="Bonometti L."/>
            <person name="Westerberg I."/>
            <person name="Brannstrom I.O."/>
            <person name="Guillou S."/>
            <person name="Cros-Aarteil S."/>
            <person name="Calhoun S."/>
            <person name="Haridas S."/>
            <person name="Kuo A."/>
            <person name="Mondo S."/>
            <person name="Pangilinan J."/>
            <person name="Riley R."/>
            <person name="LaButti K."/>
            <person name="Andreopoulos B."/>
            <person name="Lipzen A."/>
            <person name="Chen C."/>
            <person name="Yan M."/>
            <person name="Daum C."/>
            <person name="Ng V."/>
            <person name="Clum A."/>
            <person name="Steindorff A."/>
            <person name="Ohm R.A."/>
            <person name="Martin F."/>
            <person name="Silar P."/>
            <person name="Natvig D.O."/>
            <person name="Lalanne C."/>
            <person name="Gautier V."/>
            <person name="Ament-Velasquez S.L."/>
            <person name="Kruys A."/>
            <person name="Hutchinson M.I."/>
            <person name="Powell A.J."/>
            <person name="Barry K."/>
            <person name="Miller A.N."/>
            <person name="Grigoriev I.V."/>
            <person name="Debuchy R."/>
            <person name="Gladieux P."/>
            <person name="Hiltunen Thoren M."/>
            <person name="Johannesson H."/>
        </authorList>
    </citation>
    <scope>NUCLEOTIDE SEQUENCE</scope>
    <source>
        <strain evidence="2">PSN243</strain>
    </source>
</reference>
<protein>
    <submittedName>
        <fullName evidence="2">Uncharacterized protein</fullName>
    </submittedName>
</protein>
<sequence>MDGISSLTSSLLPVSATNFVMPAPFDCMSLAATAQYKLSAQTGRPAPSLRLLVGHSNLLGSVVQELVDTGAWASLEAPPLSKPVVQSDSSARSKFAENFDEHCEDGNSDWGSSDSDGDDSTSSSEWSDEGWEDDNYQQQRMAETDNGVRLSLLEDHLSQLCFLASQTVAGGSSNWSMEDLGGRDIDDEPSVQAPVVVSSEKEMAEMSRLTPSPTSHPGLFHPPAEESSEAGQVGPIRAGQGFHRP</sequence>
<evidence type="ECO:0000313" key="2">
    <source>
        <dbReference type="EMBL" id="KAK4450581.1"/>
    </source>
</evidence>
<reference evidence="2" key="2">
    <citation type="submission" date="2023-05" db="EMBL/GenBank/DDBJ databases">
        <authorList>
            <consortium name="Lawrence Berkeley National Laboratory"/>
            <person name="Steindorff A."/>
            <person name="Hensen N."/>
            <person name="Bonometti L."/>
            <person name="Westerberg I."/>
            <person name="Brannstrom I.O."/>
            <person name="Guillou S."/>
            <person name="Cros-Aarteil S."/>
            <person name="Calhoun S."/>
            <person name="Haridas S."/>
            <person name="Kuo A."/>
            <person name="Mondo S."/>
            <person name="Pangilinan J."/>
            <person name="Riley R."/>
            <person name="Labutti K."/>
            <person name="Andreopoulos B."/>
            <person name="Lipzen A."/>
            <person name="Chen C."/>
            <person name="Yanf M."/>
            <person name="Daum C."/>
            <person name="Ng V."/>
            <person name="Clum A."/>
            <person name="Ohm R."/>
            <person name="Martin F."/>
            <person name="Silar P."/>
            <person name="Natvig D."/>
            <person name="Lalanne C."/>
            <person name="Gautier V."/>
            <person name="Ament-Velasquez S.L."/>
            <person name="Kruys A."/>
            <person name="Hutchinson M.I."/>
            <person name="Powell A.J."/>
            <person name="Barry K."/>
            <person name="Miller A.N."/>
            <person name="Grigoriev I.V."/>
            <person name="Debuchy R."/>
            <person name="Gladieux P."/>
            <person name="Thoren M.H."/>
            <person name="Johannesson H."/>
        </authorList>
    </citation>
    <scope>NUCLEOTIDE SEQUENCE</scope>
    <source>
        <strain evidence="2">PSN243</strain>
    </source>
</reference>
<dbReference type="PANTHER" id="PTHR36826">
    <property type="entry name" value="PROTEIN ECM13"/>
    <property type="match status" value="1"/>
</dbReference>
<keyword evidence="3" id="KW-1185">Reference proteome</keyword>
<feature type="compositionally biased region" description="Low complexity" evidence="1">
    <location>
        <begin position="108"/>
        <end position="125"/>
    </location>
</feature>
<dbReference type="InterPro" id="IPR037738">
    <property type="entry name" value="Ecm13-like"/>
</dbReference>
<name>A0AAV9GQG6_9PEZI</name>
<evidence type="ECO:0000256" key="1">
    <source>
        <dbReference type="SAM" id="MobiDB-lite"/>
    </source>
</evidence>
<organism evidence="2 3">
    <name type="scientific">Podospora aff. communis PSN243</name>
    <dbReference type="NCBI Taxonomy" id="3040156"/>
    <lineage>
        <taxon>Eukaryota</taxon>
        <taxon>Fungi</taxon>
        <taxon>Dikarya</taxon>
        <taxon>Ascomycota</taxon>
        <taxon>Pezizomycotina</taxon>
        <taxon>Sordariomycetes</taxon>
        <taxon>Sordariomycetidae</taxon>
        <taxon>Sordariales</taxon>
        <taxon>Podosporaceae</taxon>
        <taxon>Podospora</taxon>
    </lineage>
</organism>
<feature type="region of interest" description="Disordered" evidence="1">
    <location>
        <begin position="199"/>
        <end position="245"/>
    </location>
</feature>
<comment type="caution">
    <text evidence="2">The sequence shown here is derived from an EMBL/GenBank/DDBJ whole genome shotgun (WGS) entry which is preliminary data.</text>
</comment>
<dbReference type="PANTHER" id="PTHR36826:SF1">
    <property type="entry name" value="PROTEIN ECM13"/>
    <property type="match status" value="1"/>
</dbReference>
<proteinExistence type="predicted"/>
<accession>A0AAV9GQG6</accession>
<gene>
    <name evidence="2" type="ORF">QBC34DRAFT_402900</name>
</gene>
<dbReference type="Proteomes" id="UP001321760">
    <property type="component" value="Unassembled WGS sequence"/>
</dbReference>
<evidence type="ECO:0000313" key="3">
    <source>
        <dbReference type="Proteomes" id="UP001321760"/>
    </source>
</evidence>
<dbReference type="EMBL" id="MU865932">
    <property type="protein sequence ID" value="KAK4450581.1"/>
    <property type="molecule type" value="Genomic_DNA"/>
</dbReference>
<dbReference type="AlphaFoldDB" id="A0AAV9GQG6"/>